<dbReference type="EMBL" id="BAABKN010000028">
    <property type="protein sequence ID" value="GAA4753659.1"/>
    <property type="molecule type" value="Genomic_DNA"/>
</dbReference>
<evidence type="ECO:0000313" key="3">
    <source>
        <dbReference type="EMBL" id="GAA4753659.1"/>
    </source>
</evidence>
<dbReference type="PANTHER" id="PTHR43540:SF6">
    <property type="entry name" value="ISOCHORISMATASE-LIKE DOMAIN-CONTAINING PROTEIN"/>
    <property type="match status" value="1"/>
</dbReference>
<comment type="caution">
    <text evidence="3">The sequence shown here is derived from an EMBL/GenBank/DDBJ whole genome shotgun (WGS) entry which is preliminary data.</text>
</comment>
<dbReference type="InterPro" id="IPR000868">
    <property type="entry name" value="Isochorismatase-like_dom"/>
</dbReference>
<dbReference type="SUPFAM" id="SSF52499">
    <property type="entry name" value="Isochorismatase-like hydrolases"/>
    <property type="match status" value="1"/>
</dbReference>
<dbReference type="PANTHER" id="PTHR43540">
    <property type="entry name" value="PEROXYUREIDOACRYLATE/UREIDOACRYLATE AMIDOHYDROLASE-RELATED"/>
    <property type="match status" value="1"/>
</dbReference>
<feature type="domain" description="Isochorismatase-like" evidence="2">
    <location>
        <begin position="7"/>
        <end position="78"/>
    </location>
</feature>
<sequence length="94" mass="10123">MVDLQVDFFNDPELAAVLEAEGVEAFLLCGVSTESCIAATAVEAYARDLSVGLVVDATASVRWDLHDHAIGSLREQYRQPALSADQAITAMARR</sequence>
<dbReference type="InterPro" id="IPR050272">
    <property type="entry name" value="Isochorismatase-like_hydrls"/>
</dbReference>
<dbReference type="InterPro" id="IPR036380">
    <property type="entry name" value="Isochorismatase-like_sf"/>
</dbReference>
<dbReference type="Pfam" id="PF00857">
    <property type="entry name" value="Isochorismatase"/>
    <property type="match status" value="1"/>
</dbReference>
<evidence type="ECO:0000259" key="2">
    <source>
        <dbReference type="Pfam" id="PF00857"/>
    </source>
</evidence>
<reference evidence="4" key="1">
    <citation type="journal article" date="2019" name="Int. J. Syst. Evol. Microbiol.">
        <title>The Global Catalogue of Microorganisms (GCM) 10K type strain sequencing project: providing services to taxonomists for standard genome sequencing and annotation.</title>
        <authorList>
            <consortium name="The Broad Institute Genomics Platform"/>
            <consortium name="The Broad Institute Genome Sequencing Center for Infectious Disease"/>
            <person name="Wu L."/>
            <person name="Ma J."/>
        </authorList>
    </citation>
    <scope>NUCLEOTIDE SEQUENCE [LARGE SCALE GENOMIC DNA]</scope>
    <source>
        <strain evidence="4">JCM 18532</strain>
    </source>
</reference>
<gene>
    <name evidence="3" type="ORF">GCM10023350_43680</name>
</gene>
<name>A0ABP8ZDR3_9ACTN</name>
<proteinExistence type="predicted"/>
<dbReference type="Proteomes" id="UP001499882">
    <property type="component" value="Unassembled WGS sequence"/>
</dbReference>
<evidence type="ECO:0000313" key="4">
    <source>
        <dbReference type="Proteomes" id="UP001499882"/>
    </source>
</evidence>
<keyword evidence="1" id="KW-0378">Hydrolase</keyword>
<protein>
    <recommendedName>
        <fullName evidence="2">Isochorismatase-like domain-containing protein</fullName>
    </recommendedName>
</protein>
<accession>A0ABP8ZDR3</accession>
<dbReference type="Gene3D" id="3.40.50.850">
    <property type="entry name" value="Isochorismatase-like"/>
    <property type="match status" value="1"/>
</dbReference>
<keyword evidence="4" id="KW-1185">Reference proteome</keyword>
<dbReference type="RefSeq" id="WP_345529178.1">
    <property type="nucleotide sequence ID" value="NZ_BAABKN010000028.1"/>
</dbReference>
<organism evidence="3 4">
    <name type="scientific">Nocardioides endophyticus</name>
    <dbReference type="NCBI Taxonomy" id="1353775"/>
    <lineage>
        <taxon>Bacteria</taxon>
        <taxon>Bacillati</taxon>
        <taxon>Actinomycetota</taxon>
        <taxon>Actinomycetes</taxon>
        <taxon>Propionibacteriales</taxon>
        <taxon>Nocardioidaceae</taxon>
        <taxon>Nocardioides</taxon>
    </lineage>
</organism>
<evidence type="ECO:0000256" key="1">
    <source>
        <dbReference type="ARBA" id="ARBA00022801"/>
    </source>
</evidence>